<keyword evidence="1" id="KW-1133">Transmembrane helix</keyword>
<organism evidence="2 3">
    <name type="scientific">Paenibacillus oceani</name>
    <dbReference type="NCBI Taxonomy" id="2772510"/>
    <lineage>
        <taxon>Bacteria</taxon>
        <taxon>Bacillati</taxon>
        <taxon>Bacillota</taxon>
        <taxon>Bacilli</taxon>
        <taxon>Bacillales</taxon>
        <taxon>Paenibacillaceae</taxon>
        <taxon>Paenibacillus</taxon>
    </lineage>
</organism>
<feature type="transmembrane region" description="Helical" evidence="1">
    <location>
        <begin position="87"/>
        <end position="105"/>
    </location>
</feature>
<feature type="transmembrane region" description="Helical" evidence="1">
    <location>
        <begin position="53"/>
        <end position="75"/>
    </location>
</feature>
<keyword evidence="1" id="KW-0472">Membrane</keyword>
<protein>
    <submittedName>
        <fullName evidence="2">Uncharacterized protein</fullName>
    </submittedName>
</protein>
<evidence type="ECO:0000256" key="1">
    <source>
        <dbReference type="SAM" id="Phobius"/>
    </source>
</evidence>
<feature type="transmembrane region" description="Helical" evidence="1">
    <location>
        <begin position="157"/>
        <end position="178"/>
    </location>
</feature>
<accession>A0A927CCA8</accession>
<comment type="caution">
    <text evidence="2">The sequence shown here is derived from an EMBL/GenBank/DDBJ whole genome shotgun (WGS) entry which is preliminary data.</text>
</comment>
<reference evidence="2" key="1">
    <citation type="submission" date="2020-09" db="EMBL/GenBank/DDBJ databases">
        <title>A novel bacterium of genus Paenibacillus, isolated from South China Sea.</title>
        <authorList>
            <person name="Huang H."/>
            <person name="Mo K."/>
            <person name="Hu Y."/>
        </authorList>
    </citation>
    <scope>NUCLEOTIDE SEQUENCE</scope>
    <source>
        <strain evidence="2">IB182363</strain>
    </source>
</reference>
<evidence type="ECO:0000313" key="3">
    <source>
        <dbReference type="Proteomes" id="UP000639396"/>
    </source>
</evidence>
<dbReference type="EMBL" id="JACXJA010000019">
    <property type="protein sequence ID" value="MBD2863351.1"/>
    <property type="molecule type" value="Genomic_DNA"/>
</dbReference>
<keyword evidence="3" id="KW-1185">Reference proteome</keyword>
<dbReference type="Proteomes" id="UP000639396">
    <property type="component" value="Unassembled WGS sequence"/>
</dbReference>
<sequence>MKTVRIPSFLHDVFGERQPLGSITAILLFGGLLTVVLYGMFPEMTDRLPLWRCIVALLLMFDIFAGCLANFTASTSNYYAARRTNRIVFISIHFHIVAVALLLQTSIWQSAAVWAYTIAGTILVNAMIGKPSQPFAAGLLLSVGLGCMPLLPGLPPYMLIACSLFMLKVLFSFAVDHYGAAATNRGKKA</sequence>
<evidence type="ECO:0000313" key="2">
    <source>
        <dbReference type="EMBL" id="MBD2863351.1"/>
    </source>
</evidence>
<feature type="transmembrane region" description="Helical" evidence="1">
    <location>
        <begin position="135"/>
        <end position="151"/>
    </location>
</feature>
<proteinExistence type="predicted"/>
<name>A0A927CCA8_9BACL</name>
<dbReference type="AlphaFoldDB" id="A0A927CCA8"/>
<feature type="transmembrane region" description="Helical" evidence="1">
    <location>
        <begin position="20"/>
        <end position="41"/>
    </location>
</feature>
<gene>
    <name evidence="2" type="ORF">IDH45_15265</name>
</gene>
<feature type="transmembrane region" description="Helical" evidence="1">
    <location>
        <begin position="111"/>
        <end position="128"/>
    </location>
</feature>
<dbReference type="RefSeq" id="WP_190928983.1">
    <property type="nucleotide sequence ID" value="NZ_JACXJA010000019.1"/>
</dbReference>
<keyword evidence="1" id="KW-0812">Transmembrane</keyword>